<reference evidence="2" key="1">
    <citation type="submission" date="2022-07" db="EMBL/GenBank/DDBJ databases">
        <title>Genome Sequence of Xylaria arbuscula.</title>
        <authorList>
            <person name="Buettner E."/>
        </authorList>
    </citation>
    <scope>NUCLEOTIDE SEQUENCE</scope>
    <source>
        <strain evidence="2">VT107</strain>
    </source>
</reference>
<feature type="region of interest" description="Disordered" evidence="1">
    <location>
        <begin position="117"/>
        <end position="149"/>
    </location>
</feature>
<feature type="compositionally biased region" description="Basic and acidic residues" evidence="1">
    <location>
        <begin position="514"/>
        <end position="525"/>
    </location>
</feature>
<feature type="compositionally biased region" description="Basic and acidic residues" evidence="1">
    <location>
        <begin position="83"/>
        <end position="94"/>
    </location>
</feature>
<dbReference type="EMBL" id="JANPWZ010002043">
    <property type="protein sequence ID" value="KAJ3561591.1"/>
    <property type="molecule type" value="Genomic_DNA"/>
</dbReference>
<dbReference type="Proteomes" id="UP001148614">
    <property type="component" value="Unassembled WGS sequence"/>
</dbReference>
<feature type="compositionally biased region" description="Basic residues" evidence="1">
    <location>
        <begin position="425"/>
        <end position="437"/>
    </location>
</feature>
<gene>
    <name evidence="2" type="ORF">NPX13_g8886</name>
</gene>
<dbReference type="AlphaFoldDB" id="A0A9W8TI01"/>
<feature type="compositionally biased region" description="Acidic residues" evidence="1">
    <location>
        <begin position="461"/>
        <end position="472"/>
    </location>
</feature>
<organism evidence="2 3">
    <name type="scientific">Xylaria arbuscula</name>
    <dbReference type="NCBI Taxonomy" id="114810"/>
    <lineage>
        <taxon>Eukaryota</taxon>
        <taxon>Fungi</taxon>
        <taxon>Dikarya</taxon>
        <taxon>Ascomycota</taxon>
        <taxon>Pezizomycotina</taxon>
        <taxon>Sordariomycetes</taxon>
        <taxon>Xylariomycetidae</taxon>
        <taxon>Xylariales</taxon>
        <taxon>Xylariaceae</taxon>
        <taxon>Xylaria</taxon>
    </lineage>
</organism>
<comment type="caution">
    <text evidence="2">The sequence shown here is derived from an EMBL/GenBank/DDBJ whole genome shotgun (WGS) entry which is preliminary data.</text>
</comment>
<proteinExistence type="predicted"/>
<name>A0A9W8TI01_9PEZI</name>
<feature type="compositionally biased region" description="Basic and acidic residues" evidence="1">
    <location>
        <begin position="46"/>
        <end position="66"/>
    </location>
</feature>
<dbReference type="VEuPathDB" id="FungiDB:F4678DRAFT_71220"/>
<evidence type="ECO:0000256" key="1">
    <source>
        <dbReference type="SAM" id="MobiDB-lite"/>
    </source>
</evidence>
<feature type="compositionally biased region" description="Low complexity" evidence="1">
    <location>
        <begin position="395"/>
        <end position="406"/>
    </location>
</feature>
<feature type="compositionally biased region" description="Polar residues" evidence="1">
    <location>
        <begin position="407"/>
        <end position="417"/>
    </location>
</feature>
<feature type="compositionally biased region" description="Acidic residues" evidence="1">
    <location>
        <begin position="243"/>
        <end position="261"/>
    </location>
</feature>
<feature type="compositionally biased region" description="Acidic residues" evidence="1">
    <location>
        <begin position="541"/>
        <end position="563"/>
    </location>
</feature>
<feature type="region of interest" description="Disordered" evidence="1">
    <location>
        <begin position="594"/>
        <end position="616"/>
    </location>
</feature>
<protein>
    <submittedName>
        <fullName evidence="2">Uncharacterized protein</fullName>
    </submittedName>
</protein>
<feature type="compositionally biased region" description="Polar residues" evidence="1">
    <location>
        <begin position="202"/>
        <end position="216"/>
    </location>
</feature>
<feature type="region of interest" description="Disordered" evidence="1">
    <location>
        <begin position="162"/>
        <end position="582"/>
    </location>
</feature>
<feature type="region of interest" description="Disordered" evidence="1">
    <location>
        <begin position="1"/>
        <end position="94"/>
    </location>
</feature>
<sequence>MPRPPVSRPARTRPTKATNTSTAPAPKSVPETLRQDSAPSSDIYDVSDREKERAATRRKSLRDGTSLRHSRTTSAETIQQQKALDKAKQRRDDAMERLENITSTASSGENEDEIITSTNDSLDASQGVVKATPPRRRPTDITGLDLDDSMFDDLDTTLETVGHASAQRSAETSTISVSQFRRRPRAGSFLSRDDGPIRPGSRTGQNTPAFSSTLNFGQFKRRAREPSILSSALKPRPQRPEPEQEPEEDEEEEDDLDDDGFAPEAESTPLRRSKRGSGAEALAQSSSSAKSRKRKSTEGHERRLRSSPFEVQDEIRQSIEQPASDDDSPLSSPPSLPQHAPSTPIAPPMDPELMAPPLSSSSSASDEELWPPIQSIPKARTRKATSVLRRTPVQDDNMSDMSSPPSLTHSPNYAHSSSPPPARAAKTKRKAAPKPAKKMTTADLAALLPRRRRRGTGDDPFNIDEDESEPEVDISGLGARDDELGNLDVRMRRRPAARANVQNKATRRTRAPTRNKDKTAPEPNKRISRTYGRLSDKENQNEDEEGEENDENEEGDGDRDENESNSIANLDEESSQMLEERLGKELKTAVRKFQEVDQWELSFEERTRSSSPVDAR</sequence>
<feature type="compositionally biased region" description="Polar residues" evidence="1">
    <location>
        <begin position="166"/>
        <end position="179"/>
    </location>
</feature>
<feature type="compositionally biased region" description="Polar residues" evidence="1">
    <location>
        <begin position="72"/>
        <end position="82"/>
    </location>
</feature>
<evidence type="ECO:0000313" key="2">
    <source>
        <dbReference type="EMBL" id="KAJ3561591.1"/>
    </source>
</evidence>
<accession>A0A9W8TI01</accession>
<keyword evidence="3" id="KW-1185">Reference proteome</keyword>
<evidence type="ECO:0000313" key="3">
    <source>
        <dbReference type="Proteomes" id="UP001148614"/>
    </source>
</evidence>